<dbReference type="InterPro" id="IPR029058">
    <property type="entry name" value="AB_hydrolase_fold"/>
</dbReference>
<organism evidence="2 3">
    <name type="scientific">Patulibacter brassicae</name>
    <dbReference type="NCBI Taxonomy" id="1705717"/>
    <lineage>
        <taxon>Bacteria</taxon>
        <taxon>Bacillati</taxon>
        <taxon>Actinomycetota</taxon>
        <taxon>Thermoleophilia</taxon>
        <taxon>Solirubrobacterales</taxon>
        <taxon>Patulibacteraceae</taxon>
        <taxon>Patulibacter</taxon>
    </lineage>
</organism>
<keyword evidence="3" id="KW-1185">Reference proteome</keyword>
<reference evidence="2 3" key="1">
    <citation type="submission" date="2023-11" db="EMBL/GenBank/DDBJ databases">
        <authorList>
            <person name="Xu M."/>
            <person name="Jiang T."/>
        </authorList>
    </citation>
    <scope>NUCLEOTIDE SEQUENCE [LARGE SCALE GENOMIC DNA]</scope>
    <source>
        <strain evidence="2 3">SD</strain>
    </source>
</reference>
<gene>
    <name evidence="2" type="ORF">SK069_03595</name>
</gene>
<name>A0ABU4VFQ7_9ACTN</name>
<dbReference type="PANTHER" id="PTHR48098">
    <property type="entry name" value="ENTEROCHELIN ESTERASE-RELATED"/>
    <property type="match status" value="1"/>
</dbReference>
<dbReference type="PANTHER" id="PTHR48098:SF1">
    <property type="entry name" value="DIACYLGLYCEROL ACYLTRANSFERASE_MYCOLYLTRANSFERASE AG85A"/>
    <property type="match status" value="1"/>
</dbReference>
<feature type="signal peptide" evidence="1">
    <location>
        <begin position="1"/>
        <end position="39"/>
    </location>
</feature>
<dbReference type="GO" id="GO:0016787">
    <property type="term" value="F:hydrolase activity"/>
    <property type="evidence" value="ECO:0007669"/>
    <property type="project" value="UniProtKB-KW"/>
</dbReference>
<protein>
    <submittedName>
        <fullName evidence="2">Alpha/beta hydrolase family protein</fullName>
    </submittedName>
</protein>
<accession>A0ABU4VFQ7</accession>
<evidence type="ECO:0000256" key="1">
    <source>
        <dbReference type="SAM" id="SignalP"/>
    </source>
</evidence>
<proteinExistence type="predicted"/>
<dbReference type="EMBL" id="JAXAVX010000001">
    <property type="protein sequence ID" value="MDX8150666.1"/>
    <property type="molecule type" value="Genomic_DNA"/>
</dbReference>
<evidence type="ECO:0000313" key="3">
    <source>
        <dbReference type="Proteomes" id="UP001277761"/>
    </source>
</evidence>
<dbReference type="Gene3D" id="3.40.50.1820">
    <property type="entry name" value="alpha/beta hydrolase"/>
    <property type="match status" value="1"/>
</dbReference>
<dbReference type="SUPFAM" id="SSF53474">
    <property type="entry name" value="alpha/beta-Hydrolases"/>
    <property type="match status" value="1"/>
</dbReference>
<sequence>MLRNGSGPRRPLPRRIAWVLAVASCAVGTAAVGAAPALAAGPRVTEERRISDRVRVLTIATDAFAKPTNVDVFLPVGYDADPHRRWPVTYVTAGTQNNYDSFRKVVKGVALTERYPSIIVSPDGNSGYWSDWYNGGAGGAPKYETFVIDQLIPLIDGRYRTVADRAQRVIFGISMGGYGAMMLAARHPDRFAAVASLSGAVNSNDPLLAGALSASSTFDGGAPDAIYGPRSTQEVRWRGHNPLDLAENLRDLDLQVRTANGTLNPGIGEQALSADLVSCAVEGGVHTGSVDFHRRLLAIGKAHVWKDYGPGCHTVPNFKREIVDALGGLAKVLAAPPAAPATVDYRTIEPRFDVWDWQVAVDPQRALEFLRLQGDRDAMRFTGSGRTSVATPAAYRGLALVDVDGTPTPVDAEGRVRFTVDLGPPNRVQQYTGAATRFATRRVAFAPHAVLRITSARRVRRGVRACVEAIGGAVRGARLRAGSRTARIDADGQVRCRVLRSPRATRVRASGADAFGHPARATARVRRR</sequence>
<dbReference type="Pfam" id="PF00756">
    <property type="entry name" value="Esterase"/>
    <property type="match status" value="1"/>
</dbReference>
<dbReference type="Proteomes" id="UP001277761">
    <property type="component" value="Unassembled WGS sequence"/>
</dbReference>
<keyword evidence="1" id="KW-0732">Signal</keyword>
<evidence type="ECO:0000313" key="2">
    <source>
        <dbReference type="EMBL" id="MDX8150666.1"/>
    </source>
</evidence>
<dbReference type="InterPro" id="IPR000801">
    <property type="entry name" value="Esterase-like"/>
</dbReference>
<dbReference type="RefSeq" id="WP_319952810.1">
    <property type="nucleotide sequence ID" value="NZ_JAXAVX010000001.1"/>
</dbReference>
<feature type="chain" id="PRO_5047101723" evidence="1">
    <location>
        <begin position="40"/>
        <end position="528"/>
    </location>
</feature>
<dbReference type="InterPro" id="IPR050583">
    <property type="entry name" value="Mycobacterial_A85_antigen"/>
</dbReference>
<comment type="caution">
    <text evidence="2">The sequence shown here is derived from an EMBL/GenBank/DDBJ whole genome shotgun (WGS) entry which is preliminary data.</text>
</comment>
<keyword evidence="2" id="KW-0378">Hydrolase</keyword>